<dbReference type="GO" id="GO:0005096">
    <property type="term" value="F:GTPase activator activity"/>
    <property type="evidence" value="ECO:0007669"/>
    <property type="project" value="TreeGrafter"/>
</dbReference>
<name>A0A167DKA6_9ASCO</name>
<feature type="compositionally biased region" description="Low complexity" evidence="1">
    <location>
        <begin position="72"/>
        <end position="94"/>
    </location>
</feature>
<evidence type="ECO:0000313" key="4">
    <source>
        <dbReference type="Proteomes" id="UP000189580"/>
    </source>
</evidence>
<proteinExistence type="predicted"/>
<evidence type="ECO:0000259" key="2">
    <source>
        <dbReference type="PROSITE" id="PS50086"/>
    </source>
</evidence>
<dbReference type="SUPFAM" id="SSF47923">
    <property type="entry name" value="Ypt/Rab-GAP domain of gyp1p"/>
    <property type="match status" value="2"/>
</dbReference>
<feature type="region of interest" description="Disordered" evidence="1">
    <location>
        <begin position="72"/>
        <end position="128"/>
    </location>
</feature>
<dbReference type="GeneID" id="30033069"/>
<feature type="domain" description="Rab-GAP TBC" evidence="2">
    <location>
        <begin position="632"/>
        <end position="822"/>
    </location>
</feature>
<dbReference type="Proteomes" id="UP000189580">
    <property type="component" value="Chromosome a"/>
</dbReference>
<feature type="compositionally biased region" description="Polar residues" evidence="1">
    <location>
        <begin position="269"/>
        <end position="287"/>
    </location>
</feature>
<feature type="region of interest" description="Disordered" evidence="1">
    <location>
        <begin position="157"/>
        <end position="220"/>
    </location>
</feature>
<dbReference type="Pfam" id="PF00566">
    <property type="entry name" value="RabGAP-TBC"/>
    <property type="match status" value="1"/>
</dbReference>
<accession>A0A167DKA6</accession>
<dbReference type="RefSeq" id="XP_018735483.1">
    <property type="nucleotide sequence ID" value="XM_018878150.1"/>
</dbReference>
<sequence length="878" mass="95724">MAISVLGNDAAKNNFKLEPPSKLPISGLSIKKSPLNISDSLSLVADFEEISLSSNFASRNSISDSLRDSLSTTVSSSSPNYFSDASSTRSSGDSSNEEDLDSSTANTTVSTSSISPNSAHPGSDSRHHSIENVSVSSTMHKLPIRLPSATDVTKSFADYRSSRQSKSSHTLGRADPLSPPLTTGQQHFHHQRQASGPQVSQSTGSPASSMTSTMTGNRPLADDYTFVHKRLARQRSIGSGHRSNGSITRIQPGDINPLNSIPTDIVPPSANTRRASTGTTSNLTRTPSRMAHPAPAGSRRSTPLLRKALSSSHLSQAGLGIYPVDKNPSQSHGAHTGAVNHKQRVHPQATAPIDPQIRPKLRTQRSSGRLSAEQLELQYDHDEGVDYDLPEDALMWNVPLSPALYAKSRQNSLDGASKAAGTGVNSSGEPLSPPSAPSSAAAGRKRRSSVHNSPDVSTLPSINEAEPVLYSSGLENLGKDAQDLTIALTQSPNCNDFDRRTSVGSSSRNSVSSSGYSSRRQSLRRVSSTSSFGENSLTSDISQYSLSSKTRPTGLPPKTLDEEQKHLKEFSKILEKAAAADKKRRSKQEAEQRTREKQREIDELEWKNKVMPNLSKAVSEKSSAIRELWWRGIPSQYREQVWKQKIGNELQITAADYNKYLSEASRSLSPKDHQLIASDTRSVFAELQIFGENGPLHDDLVNIIKAYAIYRPKVGYKFSITSMSAVLLLNMSSSLDAFIALANMLEGSLTMALLMGDDRTVTSYYTSFLKVLHTKVAPLYRHFQHIQLPPSAYLEPMLSSQFTNHLSIDIVHRIWDVYVFEGDAFLLRVALGVILSTEHRLYGDSAEILNELGWAAKTLINVGDEDSFMQTVRGSLKA</sequence>
<feature type="region of interest" description="Disordered" evidence="1">
    <location>
        <begin position="414"/>
        <end position="460"/>
    </location>
</feature>
<evidence type="ECO:0000313" key="3">
    <source>
        <dbReference type="EMBL" id="ANB13006.1"/>
    </source>
</evidence>
<dbReference type="GO" id="GO:0031267">
    <property type="term" value="F:small GTPase binding"/>
    <property type="evidence" value="ECO:0007669"/>
    <property type="project" value="TreeGrafter"/>
</dbReference>
<dbReference type="AlphaFoldDB" id="A0A167DKA6"/>
<feature type="region of interest" description="Disordered" evidence="1">
    <location>
        <begin position="1"/>
        <end position="29"/>
    </location>
</feature>
<dbReference type="OrthoDB" id="289721at2759"/>
<dbReference type="Gene3D" id="1.10.8.270">
    <property type="entry name" value="putative rabgap domain of human tbc1 domain family member 14 like domains"/>
    <property type="match status" value="1"/>
</dbReference>
<feature type="region of interest" description="Disordered" evidence="1">
    <location>
        <begin position="578"/>
        <end position="599"/>
    </location>
</feature>
<dbReference type="Gene3D" id="1.10.10.750">
    <property type="entry name" value="Ypt/Rab-GAP domain of gyp1p, domain 1"/>
    <property type="match status" value="1"/>
</dbReference>
<feature type="compositionally biased region" description="Low complexity" evidence="1">
    <location>
        <begin position="502"/>
        <end position="531"/>
    </location>
</feature>
<dbReference type="PANTHER" id="PTHR47219">
    <property type="entry name" value="RAB GTPASE-ACTIVATING PROTEIN 1-LIKE"/>
    <property type="match status" value="1"/>
</dbReference>
<organism evidence="3 4">
    <name type="scientific">Sugiyamaella lignohabitans</name>
    <dbReference type="NCBI Taxonomy" id="796027"/>
    <lineage>
        <taxon>Eukaryota</taxon>
        <taxon>Fungi</taxon>
        <taxon>Dikarya</taxon>
        <taxon>Ascomycota</taxon>
        <taxon>Saccharomycotina</taxon>
        <taxon>Dipodascomycetes</taxon>
        <taxon>Dipodascales</taxon>
        <taxon>Trichomonascaceae</taxon>
        <taxon>Sugiyamaella</taxon>
    </lineage>
</organism>
<dbReference type="InterPro" id="IPR035969">
    <property type="entry name" value="Rab-GAP_TBC_sf"/>
</dbReference>
<feature type="compositionally biased region" description="Low complexity" evidence="1">
    <location>
        <begin position="102"/>
        <end position="115"/>
    </location>
</feature>
<protein>
    <recommendedName>
        <fullName evidence="2">Rab-GAP TBC domain-containing protein</fullName>
    </recommendedName>
</protein>
<dbReference type="EMBL" id="CP014501">
    <property type="protein sequence ID" value="ANB13006.1"/>
    <property type="molecule type" value="Genomic_DNA"/>
</dbReference>
<dbReference type="PROSITE" id="PS50086">
    <property type="entry name" value="TBC_RABGAP"/>
    <property type="match status" value="1"/>
</dbReference>
<feature type="region of interest" description="Disordered" evidence="1">
    <location>
        <begin position="319"/>
        <end position="373"/>
    </location>
</feature>
<dbReference type="SMART" id="SM00164">
    <property type="entry name" value="TBC"/>
    <property type="match status" value="1"/>
</dbReference>
<dbReference type="Gene3D" id="1.10.472.80">
    <property type="entry name" value="Ypt/Rab-GAP domain of gyp1p, domain 3"/>
    <property type="match status" value="1"/>
</dbReference>
<gene>
    <name evidence="3" type="ORF">AWJ20_1284</name>
</gene>
<keyword evidence="4" id="KW-1185">Reference proteome</keyword>
<dbReference type="KEGG" id="slb:AWJ20_1284"/>
<feature type="region of interest" description="Disordered" evidence="1">
    <location>
        <begin position="491"/>
        <end position="537"/>
    </location>
</feature>
<feature type="compositionally biased region" description="Polar residues" evidence="1">
    <location>
        <begin position="450"/>
        <end position="460"/>
    </location>
</feature>
<reference evidence="3 4" key="1">
    <citation type="submission" date="2016-02" db="EMBL/GenBank/DDBJ databases">
        <title>Complete genome sequence and transcriptome regulation of the pentose utilising yeast Sugiyamaella lignohabitans.</title>
        <authorList>
            <person name="Bellasio M."/>
            <person name="Peymann A."/>
            <person name="Valli M."/>
            <person name="Sipitzky M."/>
            <person name="Graf A."/>
            <person name="Sauer M."/>
            <person name="Marx H."/>
            <person name="Mattanovich D."/>
        </authorList>
    </citation>
    <scope>NUCLEOTIDE SEQUENCE [LARGE SCALE GENOMIC DNA]</scope>
    <source>
        <strain evidence="3 4">CBS 10342</strain>
    </source>
</reference>
<dbReference type="InterPro" id="IPR000195">
    <property type="entry name" value="Rab-GAP-TBC_dom"/>
</dbReference>
<dbReference type="InterPro" id="IPR050302">
    <property type="entry name" value="Rab_GAP_TBC_domain"/>
</dbReference>
<feature type="compositionally biased region" description="Polar residues" evidence="1">
    <location>
        <begin position="193"/>
        <end position="216"/>
    </location>
</feature>
<evidence type="ECO:0000256" key="1">
    <source>
        <dbReference type="SAM" id="MobiDB-lite"/>
    </source>
</evidence>
<dbReference type="PANTHER" id="PTHR47219:SF15">
    <property type="entry name" value="TBC1 DOMAIN FAMILY MEMBER 12 ISOFORM X1"/>
    <property type="match status" value="1"/>
</dbReference>
<feature type="region of interest" description="Disordered" evidence="1">
    <location>
        <begin position="235"/>
        <end position="301"/>
    </location>
</feature>
<dbReference type="GO" id="GO:0030427">
    <property type="term" value="C:site of polarized growth"/>
    <property type="evidence" value="ECO:0007669"/>
    <property type="project" value="UniProtKB-ARBA"/>
</dbReference>